<dbReference type="EMBL" id="JAOTPO010000002">
    <property type="protein sequence ID" value="MDE5412663.1"/>
    <property type="molecule type" value="Genomic_DNA"/>
</dbReference>
<gene>
    <name evidence="2" type="ORF">N7Z68_04640</name>
</gene>
<evidence type="ECO:0000313" key="3">
    <source>
        <dbReference type="Proteomes" id="UP001148125"/>
    </source>
</evidence>
<organism evidence="2 3">
    <name type="scientific">Alkalihalobacterium chitinilyticum</name>
    <dbReference type="NCBI Taxonomy" id="2980103"/>
    <lineage>
        <taxon>Bacteria</taxon>
        <taxon>Bacillati</taxon>
        <taxon>Bacillota</taxon>
        <taxon>Bacilli</taxon>
        <taxon>Bacillales</taxon>
        <taxon>Bacillaceae</taxon>
        <taxon>Alkalihalobacterium</taxon>
    </lineage>
</organism>
<dbReference type="RefSeq" id="WP_275117292.1">
    <property type="nucleotide sequence ID" value="NZ_JAOTPO010000002.1"/>
</dbReference>
<feature type="region of interest" description="Disordered" evidence="1">
    <location>
        <begin position="19"/>
        <end position="57"/>
    </location>
</feature>
<feature type="compositionally biased region" description="Polar residues" evidence="1">
    <location>
        <begin position="35"/>
        <end position="57"/>
    </location>
</feature>
<evidence type="ECO:0000313" key="2">
    <source>
        <dbReference type="EMBL" id="MDE5412663.1"/>
    </source>
</evidence>
<comment type="caution">
    <text evidence="2">The sequence shown here is derived from an EMBL/GenBank/DDBJ whole genome shotgun (WGS) entry which is preliminary data.</text>
</comment>
<name>A0ABT5VDV8_9BACI</name>
<keyword evidence="3" id="KW-1185">Reference proteome</keyword>
<sequence length="137" mass="15571">MSLYSTTCYVSNFHTKKKRTYKKPANKHTVPLPKSSHQPESQPISHHQPEFTHQQEFPQVSNESLDELITSVANIENALANAINAVCFSINQDNLAIEERLQLIKKLEEVINLTININIILEFLIEDVSTIDKQSNA</sequence>
<dbReference type="Proteomes" id="UP001148125">
    <property type="component" value="Unassembled WGS sequence"/>
</dbReference>
<protein>
    <submittedName>
        <fullName evidence="2">Uncharacterized protein</fullName>
    </submittedName>
</protein>
<evidence type="ECO:0000256" key="1">
    <source>
        <dbReference type="SAM" id="MobiDB-lite"/>
    </source>
</evidence>
<reference evidence="2" key="1">
    <citation type="submission" date="2024-05" db="EMBL/GenBank/DDBJ databases">
        <title>Alkalihalobacillus sp. strain MEB203 novel alkaliphilic bacterium from Lonar Lake, India.</title>
        <authorList>
            <person name="Joshi A."/>
            <person name="Thite S."/>
            <person name="Mengade P."/>
        </authorList>
    </citation>
    <scope>NUCLEOTIDE SEQUENCE</scope>
    <source>
        <strain evidence="2">MEB 203</strain>
    </source>
</reference>
<proteinExistence type="predicted"/>
<accession>A0ABT5VDV8</accession>